<dbReference type="PANTHER" id="PTHR12993">
    <property type="entry name" value="N-ACETYLGLUCOSAMINYL-PHOSPHATIDYLINOSITOL DE-N-ACETYLASE-RELATED"/>
    <property type="match status" value="1"/>
</dbReference>
<dbReference type="EMBL" id="WACR01000011">
    <property type="protein sequence ID" value="KAB1062665.1"/>
    <property type="molecule type" value="Genomic_DNA"/>
</dbReference>
<name>A0A6N6M1K1_9FLAO</name>
<protein>
    <submittedName>
        <fullName evidence="1">PIG-L family deacetylase</fullName>
    </submittedName>
</protein>
<evidence type="ECO:0000313" key="1">
    <source>
        <dbReference type="EMBL" id="KAB1062665.1"/>
    </source>
</evidence>
<sequence length="212" mass="24474">MNPNIKKVLILAPHPDDGEFGCGATLNKFIQNGATVRYVAFSPCEASVPHGLPKDILYKELNKATSKLGIKPENVTTFDFPVRYLSDHRQAILEELVKMNREFKPDLVIAPNSKDIHQDHNTIHKEALRAFKMTRVLGYELPWNDVAFENRFYVKLDRSNISRKIEAINQYESQSFRAYKEDEFFYSLGKMRGVQVGSEYAEAFEVIRWILD</sequence>
<dbReference type="Gene3D" id="3.40.50.10320">
    <property type="entry name" value="LmbE-like"/>
    <property type="match status" value="1"/>
</dbReference>
<dbReference type="SUPFAM" id="SSF102588">
    <property type="entry name" value="LmbE-like"/>
    <property type="match status" value="1"/>
</dbReference>
<dbReference type="InterPro" id="IPR003737">
    <property type="entry name" value="GlcNAc_PI_deacetylase-related"/>
</dbReference>
<organism evidence="1 2">
    <name type="scientific">Salibacter halophilus</name>
    <dbReference type="NCBI Taxonomy" id="1803916"/>
    <lineage>
        <taxon>Bacteria</taxon>
        <taxon>Pseudomonadati</taxon>
        <taxon>Bacteroidota</taxon>
        <taxon>Flavobacteriia</taxon>
        <taxon>Flavobacteriales</taxon>
        <taxon>Salibacteraceae</taxon>
        <taxon>Salibacter</taxon>
    </lineage>
</organism>
<dbReference type="InterPro" id="IPR024078">
    <property type="entry name" value="LmbE-like_dom_sf"/>
</dbReference>
<dbReference type="PANTHER" id="PTHR12993:SF11">
    <property type="entry name" value="N-ACETYLGLUCOSAMINYL-PHOSPHATIDYLINOSITOL DE-N-ACETYLASE"/>
    <property type="match status" value="1"/>
</dbReference>
<dbReference type="OrthoDB" id="9790023at2"/>
<evidence type="ECO:0000313" key="2">
    <source>
        <dbReference type="Proteomes" id="UP000435357"/>
    </source>
</evidence>
<dbReference type="Proteomes" id="UP000435357">
    <property type="component" value="Unassembled WGS sequence"/>
</dbReference>
<keyword evidence="2" id="KW-1185">Reference proteome</keyword>
<dbReference type="Pfam" id="PF02585">
    <property type="entry name" value="PIG-L"/>
    <property type="match status" value="1"/>
</dbReference>
<dbReference type="AlphaFoldDB" id="A0A6N6M1K1"/>
<dbReference type="GO" id="GO:0016811">
    <property type="term" value="F:hydrolase activity, acting on carbon-nitrogen (but not peptide) bonds, in linear amides"/>
    <property type="evidence" value="ECO:0007669"/>
    <property type="project" value="TreeGrafter"/>
</dbReference>
<proteinExistence type="predicted"/>
<reference evidence="1 2" key="1">
    <citation type="submission" date="2019-09" db="EMBL/GenBank/DDBJ databases">
        <title>Genomes of Cryomorphaceae.</title>
        <authorList>
            <person name="Bowman J.P."/>
        </authorList>
    </citation>
    <scope>NUCLEOTIDE SEQUENCE [LARGE SCALE GENOMIC DNA]</scope>
    <source>
        <strain evidence="1 2">KCTC 52047</strain>
    </source>
</reference>
<comment type="caution">
    <text evidence="1">The sequence shown here is derived from an EMBL/GenBank/DDBJ whole genome shotgun (WGS) entry which is preliminary data.</text>
</comment>
<accession>A0A6N6M1K1</accession>
<dbReference type="RefSeq" id="WP_151169599.1">
    <property type="nucleotide sequence ID" value="NZ_WACR01000011.1"/>
</dbReference>
<gene>
    <name evidence="1" type="ORF">F3059_12015</name>
</gene>